<gene>
    <name evidence="1" type="ORF">ANN_20353</name>
</gene>
<evidence type="ECO:0000313" key="1">
    <source>
        <dbReference type="EMBL" id="KAJ4431748.1"/>
    </source>
</evidence>
<protein>
    <submittedName>
        <fullName evidence="1">Uncharacterized protein</fullName>
    </submittedName>
</protein>
<accession>A0ABQ8SCP0</accession>
<reference evidence="1 2" key="1">
    <citation type="journal article" date="2022" name="Allergy">
        <title>Genome assembly and annotation of Periplaneta americana reveal a comprehensive cockroach allergen profile.</title>
        <authorList>
            <person name="Wang L."/>
            <person name="Xiong Q."/>
            <person name="Saelim N."/>
            <person name="Wang L."/>
            <person name="Nong W."/>
            <person name="Wan A.T."/>
            <person name="Shi M."/>
            <person name="Liu X."/>
            <person name="Cao Q."/>
            <person name="Hui J.H.L."/>
            <person name="Sookrung N."/>
            <person name="Leung T.F."/>
            <person name="Tungtrongchitr A."/>
            <person name="Tsui S.K.W."/>
        </authorList>
    </citation>
    <scope>NUCLEOTIDE SEQUENCE [LARGE SCALE GENOMIC DNA]</scope>
    <source>
        <strain evidence="1">PWHHKU_190912</strain>
    </source>
</reference>
<keyword evidence="2" id="KW-1185">Reference proteome</keyword>
<dbReference type="EMBL" id="JAJSOF020000031">
    <property type="protein sequence ID" value="KAJ4431748.1"/>
    <property type="molecule type" value="Genomic_DNA"/>
</dbReference>
<comment type="caution">
    <text evidence="1">The sequence shown here is derived from an EMBL/GenBank/DDBJ whole genome shotgun (WGS) entry which is preliminary data.</text>
</comment>
<dbReference type="Proteomes" id="UP001148838">
    <property type="component" value="Unassembled WGS sequence"/>
</dbReference>
<proteinExistence type="predicted"/>
<name>A0ABQ8SCP0_PERAM</name>
<evidence type="ECO:0000313" key="2">
    <source>
        <dbReference type="Proteomes" id="UP001148838"/>
    </source>
</evidence>
<organism evidence="1 2">
    <name type="scientific">Periplaneta americana</name>
    <name type="common">American cockroach</name>
    <name type="synonym">Blatta americana</name>
    <dbReference type="NCBI Taxonomy" id="6978"/>
    <lineage>
        <taxon>Eukaryota</taxon>
        <taxon>Metazoa</taxon>
        <taxon>Ecdysozoa</taxon>
        <taxon>Arthropoda</taxon>
        <taxon>Hexapoda</taxon>
        <taxon>Insecta</taxon>
        <taxon>Pterygota</taxon>
        <taxon>Neoptera</taxon>
        <taxon>Polyneoptera</taxon>
        <taxon>Dictyoptera</taxon>
        <taxon>Blattodea</taxon>
        <taxon>Blattoidea</taxon>
        <taxon>Blattidae</taxon>
        <taxon>Blattinae</taxon>
        <taxon>Periplaneta</taxon>
    </lineage>
</organism>
<sequence>MTLGACRVRDWDRSEGGEIACLQFETDEQTWHNQCGSYRNERETVSALILYWKKEHLLRTSGERTNEETSEVLCVECGIVWEQKHGHYDEVKRSE</sequence>